<sequence>MMFATHWINSFSGDAGWTVMLVIFSYAAISDATSVSVSVGTNWYSVFLLKNVHLHDWNKNAGRSLRRFKGDTDYRSSRLKPLDSLADFREQESFCYRQGLVHKLLRQSKLSVERHGALSCSKDNRDVLQYRADRIRLVEADRVQISGRYLVAHAITSRSQIFLQGQRHLNSGHATIAGGCFDGCTVLHNRPAILSVCLFSNDKGECAPFALICPNLIQLLHRVYAEIGREKNIKCYGVGIDATKFRERICAVTCVCCIAGRAGPLEIVQR</sequence>
<reference evidence="1" key="1">
    <citation type="journal article" date="2021" name="Proc. Natl. Acad. Sci. U.S.A.">
        <title>A Catalog of Tens of Thousands of Viruses from Human Metagenomes Reveals Hidden Associations with Chronic Diseases.</title>
        <authorList>
            <person name="Tisza M.J."/>
            <person name="Buck C.B."/>
        </authorList>
    </citation>
    <scope>NUCLEOTIDE SEQUENCE</scope>
    <source>
        <strain evidence="1">CtNZz8</strain>
    </source>
</reference>
<evidence type="ECO:0000313" key="1">
    <source>
        <dbReference type="EMBL" id="DAE24224.1"/>
    </source>
</evidence>
<organism evidence="1">
    <name type="scientific">Caudovirales sp. ctNZz8</name>
    <dbReference type="NCBI Taxonomy" id="2826772"/>
    <lineage>
        <taxon>Viruses</taxon>
        <taxon>Duplodnaviria</taxon>
        <taxon>Heunggongvirae</taxon>
        <taxon>Uroviricota</taxon>
        <taxon>Caudoviricetes</taxon>
    </lineage>
</organism>
<name>A0A8S5QYQ2_9CAUD</name>
<accession>A0A8S5QYQ2</accession>
<proteinExistence type="predicted"/>
<protein>
    <submittedName>
        <fullName evidence="1">Uncharacterized protein</fullName>
    </submittedName>
</protein>
<dbReference type="EMBL" id="BK015770">
    <property type="protein sequence ID" value="DAE24224.1"/>
    <property type="molecule type" value="Genomic_DNA"/>
</dbReference>